<evidence type="ECO:0000256" key="6">
    <source>
        <dbReference type="ARBA" id="ARBA00022692"/>
    </source>
</evidence>
<evidence type="ECO:0000313" key="16">
    <source>
        <dbReference type="RefSeq" id="XP_030752573.1"/>
    </source>
</evidence>
<gene>
    <name evidence="16" type="primary">LOC115879739</name>
</gene>
<keyword evidence="6 14" id="KW-0812">Transmembrane</keyword>
<evidence type="ECO:0000256" key="14">
    <source>
        <dbReference type="SAM" id="Phobius"/>
    </source>
</evidence>
<evidence type="ECO:0000256" key="5">
    <source>
        <dbReference type="ARBA" id="ARBA00022660"/>
    </source>
</evidence>
<evidence type="ECO:0000256" key="13">
    <source>
        <dbReference type="ARBA" id="ARBA00030987"/>
    </source>
</evidence>
<keyword evidence="9 14" id="KW-1133">Transmembrane helix</keyword>
<comment type="similarity">
    <text evidence="2">Belongs to the complex I NDUFB4 subunit family.</text>
</comment>
<name>A0A6J2XM17_SITOR</name>
<evidence type="ECO:0000256" key="3">
    <source>
        <dbReference type="ARBA" id="ARBA00018681"/>
    </source>
</evidence>
<evidence type="ECO:0000256" key="7">
    <source>
        <dbReference type="ARBA" id="ARBA00022792"/>
    </source>
</evidence>
<evidence type="ECO:0000256" key="10">
    <source>
        <dbReference type="ARBA" id="ARBA00023128"/>
    </source>
</evidence>
<dbReference type="InterPro" id="IPR009866">
    <property type="entry name" value="NADH_UbQ_OxRdtase_NDUFB4_su"/>
</dbReference>
<evidence type="ECO:0000256" key="9">
    <source>
        <dbReference type="ARBA" id="ARBA00022989"/>
    </source>
</evidence>
<dbReference type="Pfam" id="PF07225">
    <property type="entry name" value="NDUF_B4"/>
    <property type="match status" value="1"/>
</dbReference>
<dbReference type="GO" id="GO:0005743">
    <property type="term" value="C:mitochondrial inner membrane"/>
    <property type="evidence" value="ECO:0007669"/>
    <property type="project" value="UniProtKB-SubCell"/>
</dbReference>
<evidence type="ECO:0000313" key="15">
    <source>
        <dbReference type="Proteomes" id="UP000504635"/>
    </source>
</evidence>
<keyword evidence="7" id="KW-0999">Mitochondrion inner membrane</keyword>
<evidence type="ECO:0000256" key="11">
    <source>
        <dbReference type="ARBA" id="ARBA00023136"/>
    </source>
</evidence>
<keyword evidence="10" id="KW-0496">Mitochondrion</keyword>
<reference evidence="16" key="1">
    <citation type="submission" date="2025-08" db="UniProtKB">
        <authorList>
            <consortium name="RefSeq"/>
        </authorList>
    </citation>
    <scope>IDENTIFICATION</scope>
    <source>
        <tissue evidence="16">Gonads</tissue>
    </source>
</reference>
<evidence type="ECO:0000256" key="1">
    <source>
        <dbReference type="ARBA" id="ARBA00004434"/>
    </source>
</evidence>
<feature type="transmembrane region" description="Helical" evidence="14">
    <location>
        <begin position="73"/>
        <end position="91"/>
    </location>
</feature>
<evidence type="ECO:0000256" key="8">
    <source>
        <dbReference type="ARBA" id="ARBA00022982"/>
    </source>
</evidence>
<proteinExistence type="inferred from homology"/>
<dbReference type="KEGG" id="soy:115879739"/>
<sequence>MSQQYDLPPNQIEILQEKAKRRLFLRNEYLKLKSDPFVHATGAGGHVFDSALQRFHSMSVTAVEHFRPSGLNAFLGFSIMVIPMFTFGYYLNKTRSDREQSFRRGEVAYKDRQYRVLC</sequence>
<dbReference type="FunCoup" id="A0A6J2XM17">
    <property type="interactions" value="253"/>
</dbReference>
<organism evidence="15 16">
    <name type="scientific">Sitophilus oryzae</name>
    <name type="common">Rice weevil</name>
    <name type="synonym">Curculio oryzae</name>
    <dbReference type="NCBI Taxonomy" id="7048"/>
    <lineage>
        <taxon>Eukaryota</taxon>
        <taxon>Metazoa</taxon>
        <taxon>Ecdysozoa</taxon>
        <taxon>Arthropoda</taxon>
        <taxon>Hexapoda</taxon>
        <taxon>Insecta</taxon>
        <taxon>Pterygota</taxon>
        <taxon>Neoptera</taxon>
        <taxon>Endopterygota</taxon>
        <taxon>Coleoptera</taxon>
        <taxon>Polyphaga</taxon>
        <taxon>Cucujiformia</taxon>
        <taxon>Curculionidae</taxon>
        <taxon>Dryophthorinae</taxon>
        <taxon>Sitophilus</taxon>
    </lineage>
</organism>
<dbReference type="Proteomes" id="UP000504635">
    <property type="component" value="Unplaced"/>
</dbReference>
<comment type="subcellular location">
    <subcellularLocation>
        <location evidence="1">Mitochondrion inner membrane</location>
        <topology evidence="1">Single-pass membrane protein</topology>
    </subcellularLocation>
</comment>
<dbReference type="AlphaFoldDB" id="A0A6J2XM17"/>
<evidence type="ECO:0000256" key="2">
    <source>
        <dbReference type="ARBA" id="ARBA00007260"/>
    </source>
</evidence>
<evidence type="ECO:0000256" key="12">
    <source>
        <dbReference type="ARBA" id="ARBA00030212"/>
    </source>
</evidence>
<dbReference type="RefSeq" id="XP_030752573.1">
    <property type="nucleotide sequence ID" value="XM_030896713.1"/>
</dbReference>
<keyword evidence="4" id="KW-0813">Transport</keyword>
<evidence type="ECO:0000256" key="4">
    <source>
        <dbReference type="ARBA" id="ARBA00022448"/>
    </source>
</evidence>
<protein>
    <recommendedName>
        <fullName evidence="3">NADH dehydrogenase [ubiquinone] 1 beta subcomplex subunit 4</fullName>
    </recommendedName>
    <alternativeName>
        <fullName evidence="12">Complex I-B15</fullName>
    </alternativeName>
    <alternativeName>
        <fullName evidence="13">NADH-ubiquinone oxidoreductase B15 subunit</fullName>
    </alternativeName>
</protein>
<keyword evidence="8" id="KW-0249">Electron transport</keyword>
<dbReference type="CTD" id="36640"/>
<keyword evidence="11 14" id="KW-0472">Membrane</keyword>
<keyword evidence="5" id="KW-0679">Respiratory chain</keyword>
<dbReference type="OrthoDB" id="5818798at2759"/>
<dbReference type="GeneID" id="115879739"/>
<keyword evidence="15" id="KW-1185">Reference proteome</keyword>
<dbReference type="PANTHER" id="PTHR15469:SF0">
    <property type="entry name" value="NADH DEHYDROGENASE [UBIQUINONE] 1 BETA SUBCOMPLEX SUBUNIT 4"/>
    <property type="match status" value="1"/>
</dbReference>
<dbReference type="InParanoid" id="A0A6J2XM17"/>
<accession>A0A6J2XM17</accession>
<dbReference type="PANTHER" id="PTHR15469">
    <property type="entry name" value="NADH-UBIQUINONE OXIDOREDUCTASE B15 SUBUNIT"/>
    <property type="match status" value="1"/>
</dbReference>